<protein>
    <submittedName>
        <fullName evidence="3">Gene transfer agent terminase protein</fullName>
    </submittedName>
</protein>
<organism evidence="3 4">
    <name type="scientific">Asticcacaulis excentricus</name>
    <dbReference type="NCBI Taxonomy" id="78587"/>
    <lineage>
        <taxon>Bacteria</taxon>
        <taxon>Pseudomonadati</taxon>
        <taxon>Pseudomonadota</taxon>
        <taxon>Alphaproteobacteria</taxon>
        <taxon>Caulobacterales</taxon>
        <taxon>Caulobacteraceae</taxon>
        <taxon>Asticcacaulis</taxon>
    </lineage>
</organism>
<reference evidence="4" key="2">
    <citation type="journal article" date="2017" name="Plant Physiol. Biochem.">
        <title>Differential oxidative and antioxidative response of duckweed Lemna minor toward plant growth promoting/inhibiting bacteria.</title>
        <authorList>
            <person name="Ishizawa H."/>
            <person name="Kuroda M."/>
            <person name="Morikawa M."/>
            <person name="Ike M."/>
        </authorList>
    </citation>
    <scope>NUCLEOTIDE SEQUENCE [LARGE SCALE GENOMIC DNA]</scope>
    <source>
        <strain evidence="4">M6</strain>
    </source>
</reference>
<gene>
    <name evidence="3" type="ORF">EM6_1416</name>
</gene>
<proteinExistence type="predicted"/>
<keyword evidence="1" id="KW-1188">Viral release from host cell</keyword>
<name>A0A3G9G0K7_9CAUL</name>
<dbReference type="AlphaFoldDB" id="A0A3G9G0K7"/>
<dbReference type="Gene3D" id="3.30.420.240">
    <property type="match status" value="1"/>
</dbReference>
<evidence type="ECO:0000313" key="3">
    <source>
        <dbReference type="EMBL" id="BBF80830.1"/>
    </source>
</evidence>
<accession>A0A3G9G0K7</accession>
<evidence type="ECO:0000259" key="2">
    <source>
        <dbReference type="Pfam" id="PF17289"/>
    </source>
</evidence>
<dbReference type="InterPro" id="IPR035421">
    <property type="entry name" value="Terminase_6C"/>
</dbReference>
<dbReference type="EMBL" id="AP018827">
    <property type="protein sequence ID" value="BBF80830.1"/>
    <property type="molecule type" value="Genomic_DNA"/>
</dbReference>
<dbReference type="Proteomes" id="UP000278756">
    <property type="component" value="Chromosome 1"/>
</dbReference>
<feature type="domain" description="Terminase large subunit gp17-like C-terminal" evidence="2">
    <location>
        <begin position="300"/>
        <end position="441"/>
    </location>
</feature>
<evidence type="ECO:0000313" key="4">
    <source>
        <dbReference type="Proteomes" id="UP000278756"/>
    </source>
</evidence>
<dbReference type="Gene3D" id="3.40.50.300">
    <property type="entry name" value="P-loop containing nucleotide triphosphate hydrolases"/>
    <property type="match status" value="1"/>
</dbReference>
<dbReference type="Pfam" id="PF17289">
    <property type="entry name" value="Terminase_6C"/>
    <property type="match status" value="1"/>
</dbReference>
<reference evidence="4" key="1">
    <citation type="journal article" date="2017" name="Biotechnol. Biofuels">
        <title>Evaluation of environmental bacterial communities as a factor affecting the growth of duckweed Lemna minor.</title>
        <authorList>
            <person name="Ishizawa H."/>
            <person name="Kuroda M."/>
            <person name="Morikawa M."/>
            <person name="Ike M."/>
        </authorList>
    </citation>
    <scope>NUCLEOTIDE SEQUENCE [LARGE SCALE GENOMIC DNA]</scope>
    <source>
        <strain evidence="4">M6</strain>
    </source>
</reference>
<dbReference type="Pfam" id="PF03237">
    <property type="entry name" value="Terminase_6N"/>
    <property type="match status" value="1"/>
</dbReference>
<sequence length="456" mass="50000">MTVTPQPPFSAPKSARLDMKPGALRSGLNSLISQLECVPTWQSKLDQWMDQHLVSDEDLDWFDRWGTQAHPHQTPPEGEWMTWLLLGGRGSGKTRAGAEWVQEMAEPGVRIALIGPSLHDVREVMIDGPSGLKAIAAHDGRPEYEISRRRLIWPNGAMAYAFSAEDPESLRGPQFHYAWADEFCVWRKPAETLALLRMGLRLGQRPRLCVTTTPKPVAALSKLMAEPGLEIRRAATKENAQFLSDSFLSGLETLYGGTRLAAQELDGQVVENSDRALWRAADFEACRGNAPATFDEVIVAVDPPVTQNGDACGLIVAGRRGDRAYVLKDASVSGRSPTGWATQAAALVREHAVRRVVAEVNQGGDMVETVLKSAGVEVPVHKVRARVGKRLRAEPVAALYEQGRVVHVGQFPLLEEELMGLGDGSLDHSPDRADALVWAITALLIDGRAEPRLRRM</sequence>
<dbReference type="InterPro" id="IPR027417">
    <property type="entry name" value="P-loop_NTPase"/>
</dbReference>
<evidence type="ECO:0000256" key="1">
    <source>
        <dbReference type="ARBA" id="ARBA00022612"/>
    </source>
</evidence>